<protein>
    <submittedName>
        <fullName evidence="2">Oxidoreductase (Fatty acid repression mutant protein)</fullName>
    </submittedName>
</protein>
<dbReference type="CDD" id="cd02140">
    <property type="entry name" value="Frm2-like"/>
    <property type="match status" value="1"/>
</dbReference>
<comment type="caution">
    <text evidence="2">The sequence shown here is derived from an EMBL/GenBank/DDBJ whole genome shotgun (WGS) entry which is preliminary data.</text>
</comment>
<keyword evidence="3" id="KW-1185">Reference proteome</keyword>
<dbReference type="SUPFAM" id="SSF55469">
    <property type="entry name" value="FMN-dependent nitroreductase-like"/>
    <property type="match status" value="1"/>
</dbReference>
<evidence type="ECO:0000259" key="1">
    <source>
        <dbReference type="Pfam" id="PF00881"/>
    </source>
</evidence>
<sequence length="199" mass="22622">MERNFKEALKHRRSYYGITNESPISDEEIQEIMNFAILHTPSAFNSRTSRIVLLLGKEHLKLWEIVRETLRKLVPADKFGPTDVKIDSFANGYGSVLFFEDFAPLEAAKAGAGSYADKFGDWSNHTSGMHQLAVWTMLEDAGFGASLQHYNTIIDDEVKETWRINKEWKLIAQMPFGVPTAEPGEKEFGSTAERMQVFK</sequence>
<dbReference type="PANTHER" id="PTHR43035:SF1">
    <property type="entry name" value="FATTY ACID REPRESSION MUTANT PROTEIN 2-RELATED"/>
    <property type="match status" value="1"/>
</dbReference>
<dbReference type="RefSeq" id="WP_209457713.1">
    <property type="nucleotide sequence ID" value="NZ_BAAACS010000005.1"/>
</dbReference>
<reference evidence="2 3" key="1">
    <citation type="submission" date="2021-03" db="EMBL/GenBank/DDBJ databases">
        <title>Genomic Encyclopedia of Type Strains, Phase IV (KMG-IV): sequencing the most valuable type-strain genomes for metagenomic binning, comparative biology and taxonomic classification.</title>
        <authorList>
            <person name="Goeker M."/>
        </authorList>
    </citation>
    <scope>NUCLEOTIDE SEQUENCE [LARGE SCALE GENOMIC DNA]</scope>
    <source>
        <strain evidence="2 3">DSM 1289</strain>
    </source>
</reference>
<evidence type="ECO:0000313" key="3">
    <source>
        <dbReference type="Proteomes" id="UP000767291"/>
    </source>
</evidence>
<dbReference type="InterPro" id="IPR033877">
    <property type="entry name" value="Frm2/Hbn1"/>
</dbReference>
<dbReference type="Gene3D" id="3.40.109.10">
    <property type="entry name" value="NADH Oxidase"/>
    <property type="match status" value="1"/>
</dbReference>
<evidence type="ECO:0000313" key="2">
    <source>
        <dbReference type="EMBL" id="MBP1856403.1"/>
    </source>
</evidence>
<dbReference type="InterPro" id="IPR000415">
    <property type="entry name" value="Nitroreductase-like"/>
</dbReference>
<feature type="domain" description="Nitroreductase" evidence="1">
    <location>
        <begin position="9"/>
        <end position="177"/>
    </location>
</feature>
<dbReference type="Pfam" id="PF00881">
    <property type="entry name" value="Nitroreductase"/>
    <property type="match status" value="1"/>
</dbReference>
<organism evidence="2 3">
    <name type="scientific">Metaclostridioides mangenotii</name>
    <dbReference type="NCBI Taxonomy" id="1540"/>
    <lineage>
        <taxon>Bacteria</taxon>
        <taxon>Bacillati</taxon>
        <taxon>Bacillota</taxon>
        <taxon>Clostridia</taxon>
        <taxon>Peptostreptococcales</taxon>
        <taxon>Peptostreptococcaceae</taxon>
        <taxon>Metaclostridioides</taxon>
    </lineage>
</organism>
<gene>
    <name evidence="2" type="ORF">J2Z43_002855</name>
</gene>
<dbReference type="EMBL" id="JAGGJX010000008">
    <property type="protein sequence ID" value="MBP1856403.1"/>
    <property type="molecule type" value="Genomic_DNA"/>
</dbReference>
<accession>A0ABS4EEM7</accession>
<name>A0ABS4EEM7_9FIRM</name>
<dbReference type="Proteomes" id="UP000767291">
    <property type="component" value="Unassembled WGS sequence"/>
</dbReference>
<dbReference type="PANTHER" id="PTHR43035">
    <property type="entry name" value="FATTY ACID REPRESSION MUTANT PROTEIN 2-RELATED"/>
    <property type="match status" value="1"/>
</dbReference>
<proteinExistence type="predicted"/>
<dbReference type="InterPro" id="IPR029479">
    <property type="entry name" value="Nitroreductase"/>
</dbReference>